<evidence type="ECO:0000313" key="2">
    <source>
        <dbReference type="EnsemblMetazoa" id="ASIC012273-PA"/>
    </source>
</evidence>
<keyword evidence="3" id="KW-1185">Reference proteome</keyword>
<name>A0A084W291_ANOSI</name>
<dbReference type="VEuPathDB" id="VectorBase:ASIC012273"/>
<organism evidence="1">
    <name type="scientific">Anopheles sinensis</name>
    <name type="common">Mosquito</name>
    <dbReference type="NCBI Taxonomy" id="74873"/>
    <lineage>
        <taxon>Eukaryota</taxon>
        <taxon>Metazoa</taxon>
        <taxon>Ecdysozoa</taxon>
        <taxon>Arthropoda</taxon>
        <taxon>Hexapoda</taxon>
        <taxon>Insecta</taxon>
        <taxon>Pterygota</taxon>
        <taxon>Neoptera</taxon>
        <taxon>Endopterygota</taxon>
        <taxon>Diptera</taxon>
        <taxon>Nematocera</taxon>
        <taxon>Culicoidea</taxon>
        <taxon>Culicidae</taxon>
        <taxon>Anophelinae</taxon>
        <taxon>Anopheles</taxon>
    </lineage>
</organism>
<evidence type="ECO:0000313" key="1">
    <source>
        <dbReference type="EMBL" id="KFB44335.1"/>
    </source>
</evidence>
<protein>
    <submittedName>
        <fullName evidence="1 2">Cobyrinic acid a,c-diamide synthase</fullName>
    </submittedName>
</protein>
<proteinExistence type="predicted"/>
<evidence type="ECO:0000313" key="3">
    <source>
        <dbReference type="Proteomes" id="UP000030765"/>
    </source>
</evidence>
<dbReference type="EnsemblMetazoa" id="ASIC012273-RA">
    <property type="protein sequence ID" value="ASIC012273-PA"/>
    <property type="gene ID" value="ASIC012273"/>
</dbReference>
<dbReference type="EMBL" id="ATLV01019547">
    <property type="status" value="NOT_ANNOTATED_CDS"/>
    <property type="molecule type" value="Genomic_DNA"/>
</dbReference>
<gene>
    <name evidence="1" type="ORF">ZHAS_00012273</name>
</gene>
<dbReference type="EMBL" id="KE525275">
    <property type="protein sequence ID" value="KFB44335.1"/>
    <property type="molecule type" value="Genomic_DNA"/>
</dbReference>
<reference evidence="1 3" key="1">
    <citation type="journal article" date="2014" name="BMC Genomics">
        <title>Genome sequence of Anopheles sinensis provides insight into genetics basis of mosquito competence for malaria parasites.</title>
        <authorList>
            <person name="Zhou D."/>
            <person name="Zhang D."/>
            <person name="Ding G."/>
            <person name="Shi L."/>
            <person name="Hou Q."/>
            <person name="Ye Y."/>
            <person name="Xu Y."/>
            <person name="Zhou H."/>
            <person name="Xiong C."/>
            <person name="Li S."/>
            <person name="Yu J."/>
            <person name="Hong S."/>
            <person name="Yu X."/>
            <person name="Zou P."/>
            <person name="Chen C."/>
            <person name="Chang X."/>
            <person name="Wang W."/>
            <person name="Lv Y."/>
            <person name="Sun Y."/>
            <person name="Ma L."/>
            <person name="Shen B."/>
            <person name="Zhu C."/>
        </authorList>
    </citation>
    <scope>NUCLEOTIDE SEQUENCE [LARGE SCALE GENOMIC DNA]</scope>
</reference>
<accession>A0A084W291</accession>
<dbReference type="AlphaFoldDB" id="A0A084W291"/>
<sequence>MAGGALPNSLTDEWDEWPMVGVRYRKLASGSTAFGCISAPSLQEAMLSWEGDDDASIRSMMSGPEIGFQTDPPSGRSAFSFVVLSKR</sequence>
<dbReference type="Proteomes" id="UP000030765">
    <property type="component" value="Unassembled WGS sequence"/>
</dbReference>
<reference evidence="2" key="2">
    <citation type="submission" date="2020-05" db="UniProtKB">
        <authorList>
            <consortium name="EnsemblMetazoa"/>
        </authorList>
    </citation>
    <scope>IDENTIFICATION</scope>
</reference>